<dbReference type="InterPro" id="IPR005346">
    <property type="entry name" value="RnfH"/>
</dbReference>
<feature type="region of interest" description="Disordered" evidence="3">
    <location>
        <begin position="86"/>
        <end position="120"/>
    </location>
</feature>
<reference evidence="4 5" key="1">
    <citation type="submission" date="2019-04" db="EMBL/GenBank/DDBJ databases">
        <title>Natronospirillum operosus gen. nov., sp. nov., a haloalkaliphilic satellite isolated from decaying biomass of laboratory culture of cyanobacterium Geitlerinema sp. and proposal of Natronospirillaceae fam. nov. and Saccharospirillaceae fam. nov.</title>
        <authorList>
            <person name="Kevbrin V."/>
            <person name="Boltyanskaya Y."/>
            <person name="Koziaeva V."/>
            <person name="Grouzdev D.S."/>
            <person name="Park M."/>
            <person name="Cho J."/>
        </authorList>
    </citation>
    <scope>NUCLEOTIDE SEQUENCE [LARGE SCALE GENOMIC DNA]</scope>
    <source>
        <strain evidence="4 5">G-116</strain>
    </source>
</reference>
<feature type="compositionally biased region" description="Basic and acidic residues" evidence="3">
    <location>
        <begin position="92"/>
        <end position="104"/>
    </location>
</feature>
<organism evidence="4 5">
    <name type="scientific">Natronospirillum operosum</name>
    <dbReference type="NCBI Taxonomy" id="2759953"/>
    <lineage>
        <taxon>Bacteria</taxon>
        <taxon>Pseudomonadati</taxon>
        <taxon>Pseudomonadota</taxon>
        <taxon>Gammaproteobacteria</taxon>
        <taxon>Oceanospirillales</taxon>
        <taxon>Natronospirillaceae</taxon>
        <taxon>Natronospirillum</taxon>
    </lineage>
</organism>
<dbReference type="InterPro" id="IPR016155">
    <property type="entry name" value="Mopterin_synth/thiamin_S_b"/>
</dbReference>
<protein>
    <recommendedName>
        <fullName evidence="2">UPF0125 protein E4656_14315</fullName>
    </recommendedName>
</protein>
<dbReference type="SUPFAM" id="SSF54285">
    <property type="entry name" value="MoaD/ThiS"/>
    <property type="match status" value="1"/>
</dbReference>
<evidence type="ECO:0000313" key="5">
    <source>
        <dbReference type="Proteomes" id="UP000297475"/>
    </source>
</evidence>
<comment type="similarity">
    <text evidence="1 2">Belongs to the UPF0125 (RnfH) family.</text>
</comment>
<name>A0A4Z0WCF4_9GAMM</name>
<evidence type="ECO:0000313" key="4">
    <source>
        <dbReference type="EMBL" id="TGG92051.1"/>
    </source>
</evidence>
<dbReference type="Proteomes" id="UP000297475">
    <property type="component" value="Unassembled WGS sequence"/>
</dbReference>
<dbReference type="Pfam" id="PF03658">
    <property type="entry name" value="Ub-RnfH"/>
    <property type="match status" value="1"/>
</dbReference>
<comment type="caution">
    <text evidence="4">The sequence shown here is derived from an EMBL/GenBank/DDBJ whole genome shotgun (WGS) entry which is preliminary data.</text>
</comment>
<evidence type="ECO:0000256" key="2">
    <source>
        <dbReference type="HAMAP-Rule" id="MF_00460"/>
    </source>
</evidence>
<dbReference type="RefSeq" id="WP_135483980.1">
    <property type="nucleotide sequence ID" value="NZ_SRMF01000006.1"/>
</dbReference>
<dbReference type="EMBL" id="SRMF01000006">
    <property type="protein sequence ID" value="TGG92051.1"/>
    <property type="molecule type" value="Genomic_DNA"/>
</dbReference>
<keyword evidence="5" id="KW-1185">Reference proteome</keyword>
<dbReference type="AlphaFoldDB" id="A0A4Z0WCF4"/>
<evidence type="ECO:0000256" key="3">
    <source>
        <dbReference type="SAM" id="MobiDB-lite"/>
    </source>
</evidence>
<dbReference type="HAMAP" id="MF_00460">
    <property type="entry name" value="UPF0125_RnfH"/>
    <property type="match status" value="1"/>
</dbReference>
<dbReference type="Gene3D" id="3.10.20.280">
    <property type="entry name" value="RnfH-like"/>
    <property type="match status" value="1"/>
</dbReference>
<dbReference type="OrthoDB" id="9796575at2"/>
<accession>A0A4Z0WCF4</accession>
<dbReference type="NCBIfam" id="NF002490">
    <property type="entry name" value="PRK01777.1"/>
    <property type="match status" value="1"/>
</dbReference>
<feature type="compositionally biased region" description="Polar residues" evidence="3">
    <location>
        <begin position="105"/>
        <end position="120"/>
    </location>
</feature>
<dbReference type="PANTHER" id="PTHR37483">
    <property type="entry name" value="UPF0125 PROTEIN RATB"/>
    <property type="match status" value="1"/>
</dbReference>
<dbReference type="PANTHER" id="PTHR37483:SF1">
    <property type="entry name" value="UPF0125 PROTEIN RATB"/>
    <property type="match status" value="1"/>
</dbReference>
<dbReference type="InterPro" id="IPR037021">
    <property type="entry name" value="RnfH_sf"/>
</dbReference>
<evidence type="ECO:0000256" key="1">
    <source>
        <dbReference type="ARBA" id="ARBA00010645"/>
    </source>
</evidence>
<gene>
    <name evidence="4" type="ORF">E4656_14315</name>
</gene>
<proteinExistence type="inferred from homology"/>
<sequence>MAELHIEVACATPEKQRIIALTVAAGTTLREAVARSHIGEEFPELDVANAPLGIFGRKVPQPEQTPVEEGQRIEIYRPLLIDPKQARVNRAAKADRRPATERQAKTASQQSSDTGGTAGE</sequence>